<dbReference type="SUPFAM" id="SSF75217">
    <property type="entry name" value="alpha/beta knot"/>
    <property type="match status" value="1"/>
</dbReference>
<dbReference type="PANTHER" id="PTHR12029:SF11">
    <property type="entry name" value="METHYLTRANSFERASE TARBP1-RELATED"/>
    <property type="match status" value="1"/>
</dbReference>
<evidence type="ECO:0000256" key="1">
    <source>
        <dbReference type="ARBA" id="ARBA00022603"/>
    </source>
</evidence>
<gene>
    <name evidence="4" type="ORF">K461DRAFT_247613</name>
</gene>
<proteinExistence type="predicted"/>
<keyword evidence="5" id="KW-1185">Reference proteome</keyword>
<accession>A0A9P4IWQ1</accession>
<dbReference type="Pfam" id="PF00588">
    <property type="entry name" value="SpoU_methylase"/>
    <property type="match status" value="1"/>
</dbReference>
<dbReference type="Gene3D" id="3.40.1280.10">
    <property type="match status" value="1"/>
</dbReference>
<evidence type="ECO:0000259" key="3">
    <source>
        <dbReference type="Pfam" id="PF00588"/>
    </source>
</evidence>
<dbReference type="PANTHER" id="PTHR12029">
    <property type="entry name" value="RNA METHYLTRANSFERASE"/>
    <property type="match status" value="1"/>
</dbReference>
<dbReference type="GO" id="GO:0030488">
    <property type="term" value="P:tRNA methylation"/>
    <property type="evidence" value="ECO:0007669"/>
    <property type="project" value="InterPro"/>
</dbReference>
<evidence type="ECO:0000313" key="4">
    <source>
        <dbReference type="EMBL" id="KAF2148264.1"/>
    </source>
</evidence>
<dbReference type="InterPro" id="IPR044748">
    <property type="entry name" value="Trm3/TARBP1_C"/>
</dbReference>
<dbReference type="AlphaFoldDB" id="A0A9P4IWQ1"/>
<name>A0A9P4IWQ1_9PEZI</name>
<dbReference type="Proteomes" id="UP000799439">
    <property type="component" value="Unassembled WGS sequence"/>
</dbReference>
<sequence>MSDNSSLAPDTTILDVIFIALSTPDRDILRAARNVSSSWLRTAHIQARASTAQPLPNSFSIHETLWQWIEALTAQGRRSMNSSVGFFLWSRMLELPVNASHLLQLVTNDGYGEKIQEAMVDGDMEIRRLSVFITRQTINLISTNDMEVKNKHIYIDRSPSGKATATSDFEKFCTVYETIVLGRYLNQVKDCLPTLDQLATPTSTTLPASWILTVLRPSVSNLMQESIRNLLGDWLMTRRFNAGLHFEVFGKLLHDRILPWAVQGSLFTSSVQGTRLSCRCEHGEKLAEFIETLLKTNETPGQAQASPYYLEMTVAFLEKSRHNISVYAIAYLVYGIYKAALSGPLSDLTDSELLTLADIPFTHGLQEVVQDLTAIMCLAVVKRIRVNTRSPRTPSDDKVRVALSTKLKALETKIDKICAQAEVIEPSNDVDWSSLHTFFANVQSTKHTCLAGSGLLKACRSLPSLMKDDAGELCDEELVVQILDAVWDEVEIQDYPKNVMISLPSVWLSPLCLRLCQSSEQILNRLKSFVNTFENMSRGRIYVWTPFMTSIRRALIIYPELAVVLDISEIISSVSKKVPTARHEFQLDAAIAGLTTSLGGVYSHLTYQHYYGEMESLGFAAFFDMVNRLSSINSSLSDRILQDIMDPWIHQKLPAPVVNKWKTTEQLQIMIILLESSGIRHDFQMAAKYLTHLLHMLKAEPMPRFRFPIEVMVSSLLKKHPGLLEDSFTVLSLNDHHGNPKYMGSVIRITVSIICSSVGTEMMASRFTERVLALTSSAKIIIRHEAQWSFPIFWNFANQKGWLNIIQNPALIGLNRYIGSLDKHMQTLADRENSKFNLDTDYTLANVLCGRYLKLEPAATALLEFADFEILYGQDKRFIPTPHELPTPSLSLGARPDGSINGAFCTQDVVSMPPTATTRSQPTQLALQTKGTSYLSASNADYKSSRHHSNLLVVGSLVDNPYNLGGISRVSEIFGAAGMYMSSLNVLTNKDFESVAVSSHMHMEVEALKIADMVAFFGKKRLEGFSIVGIEQTDRSVVLGDKRTRLPQKTILVLGAEKEGMPAAILAECDMLVEIPQQGYTRSLNVQTAAACVLYEYCRQFS</sequence>
<dbReference type="InterPro" id="IPR045330">
    <property type="entry name" value="TRM3/TARBP1"/>
</dbReference>
<keyword evidence="1" id="KW-0489">Methyltransferase</keyword>
<dbReference type="GO" id="GO:0003723">
    <property type="term" value="F:RNA binding"/>
    <property type="evidence" value="ECO:0007669"/>
    <property type="project" value="InterPro"/>
</dbReference>
<protein>
    <recommendedName>
        <fullName evidence="3">tRNA/rRNA methyltransferase SpoU type domain-containing protein</fullName>
    </recommendedName>
</protein>
<reference evidence="4" key="1">
    <citation type="journal article" date="2020" name="Stud. Mycol.">
        <title>101 Dothideomycetes genomes: a test case for predicting lifestyles and emergence of pathogens.</title>
        <authorList>
            <person name="Haridas S."/>
            <person name="Albert R."/>
            <person name="Binder M."/>
            <person name="Bloem J."/>
            <person name="Labutti K."/>
            <person name="Salamov A."/>
            <person name="Andreopoulos B."/>
            <person name="Baker S."/>
            <person name="Barry K."/>
            <person name="Bills G."/>
            <person name="Bluhm B."/>
            <person name="Cannon C."/>
            <person name="Castanera R."/>
            <person name="Culley D."/>
            <person name="Daum C."/>
            <person name="Ezra D."/>
            <person name="Gonzalez J."/>
            <person name="Henrissat B."/>
            <person name="Kuo A."/>
            <person name="Liang C."/>
            <person name="Lipzen A."/>
            <person name="Lutzoni F."/>
            <person name="Magnuson J."/>
            <person name="Mondo S."/>
            <person name="Nolan M."/>
            <person name="Ohm R."/>
            <person name="Pangilinan J."/>
            <person name="Park H.-J."/>
            <person name="Ramirez L."/>
            <person name="Alfaro M."/>
            <person name="Sun H."/>
            <person name="Tritt A."/>
            <person name="Yoshinaga Y."/>
            <person name="Zwiers L.-H."/>
            <person name="Turgeon B."/>
            <person name="Goodwin S."/>
            <person name="Spatafora J."/>
            <person name="Crous P."/>
            <person name="Grigoriev I."/>
        </authorList>
    </citation>
    <scope>NUCLEOTIDE SEQUENCE</scope>
    <source>
        <strain evidence="4">CBS 260.36</strain>
    </source>
</reference>
<dbReference type="InterPro" id="IPR029028">
    <property type="entry name" value="Alpha/beta_knot_MTases"/>
</dbReference>
<dbReference type="InterPro" id="IPR029026">
    <property type="entry name" value="tRNA_m1G_MTases_N"/>
</dbReference>
<comment type="caution">
    <text evidence="4">The sequence shown here is derived from an EMBL/GenBank/DDBJ whole genome shotgun (WGS) entry which is preliminary data.</text>
</comment>
<dbReference type="EMBL" id="ML996093">
    <property type="protein sequence ID" value="KAF2148264.1"/>
    <property type="molecule type" value="Genomic_DNA"/>
</dbReference>
<evidence type="ECO:0000313" key="5">
    <source>
        <dbReference type="Proteomes" id="UP000799439"/>
    </source>
</evidence>
<dbReference type="OrthoDB" id="241340at2759"/>
<feature type="domain" description="tRNA/rRNA methyltransferase SpoU type" evidence="3">
    <location>
        <begin position="951"/>
        <end position="1095"/>
    </location>
</feature>
<dbReference type="CDD" id="cd18091">
    <property type="entry name" value="SpoU-like_TRM3-like"/>
    <property type="match status" value="1"/>
</dbReference>
<keyword evidence="2" id="KW-0808">Transferase</keyword>
<organism evidence="4 5">
    <name type="scientific">Myriangium duriaei CBS 260.36</name>
    <dbReference type="NCBI Taxonomy" id="1168546"/>
    <lineage>
        <taxon>Eukaryota</taxon>
        <taxon>Fungi</taxon>
        <taxon>Dikarya</taxon>
        <taxon>Ascomycota</taxon>
        <taxon>Pezizomycotina</taxon>
        <taxon>Dothideomycetes</taxon>
        <taxon>Dothideomycetidae</taxon>
        <taxon>Myriangiales</taxon>
        <taxon>Myriangiaceae</taxon>
        <taxon>Myriangium</taxon>
    </lineage>
</organism>
<dbReference type="GO" id="GO:0016423">
    <property type="term" value="F:tRNA (guanine) methyltransferase activity"/>
    <property type="evidence" value="ECO:0007669"/>
    <property type="project" value="InterPro"/>
</dbReference>
<dbReference type="InterPro" id="IPR001537">
    <property type="entry name" value="SpoU_MeTrfase"/>
</dbReference>
<evidence type="ECO:0000256" key="2">
    <source>
        <dbReference type="ARBA" id="ARBA00022679"/>
    </source>
</evidence>